<dbReference type="SUPFAM" id="SSF51126">
    <property type="entry name" value="Pectin lyase-like"/>
    <property type="match status" value="4"/>
</dbReference>
<dbReference type="Proteomes" id="UP001431019">
    <property type="component" value="Unassembled WGS sequence"/>
</dbReference>
<dbReference type="InterPro" id="IPR036709">
    <property type="entry name" value="Autotransporte_beta_dom_sf"/>
</dbReference>
<dbReference type="RefSeq" id="WP_230513219.1">
    <property type="nucleotide sequence ID" value="NZ_JAJITD010000022.1"/>
</dbReference>
<keyword evidence="2" id="KW-0843">Virulence</keyword>
<evidence type="ECO:0000313" key="5">
    <source>
        <dbReference type="Proteomes" id="UP001431019"/>
    </source>
</evidence>
<sequence length="2101" mass="208371">MNKAYRCIWNRSLNAWVAVSELVTRSGKSRLGSDAVAARVRSRHVFVRKPIAAAAAQIALLAAAPFASAQVVIPAGTDIGTYLNSGTNWSASAYRFTLNSNASWNNAVSLNTAAHSTLELDGNGNAVTRSGNYIFNLTNAVNNNSITLSNLNFGQTANSGYAIFYDAGGAHTSNINLNNVTFNGLQGGFGNVFYLNGTTGSTYMNVNAGSGADGVTFSNNVSTGDGGGVISMYAGNATFNGDYTFDSNSTDNYGGAIAMYQSPGVMTFNGNTVFNNNSAKYYFGGAIDIWGGASTLTFNGDATFTGNHVVSAQTGTGNPRGGAINIGYTSPGSGASVVQFNAPVLFDGNYVVSTGAGGSAYGGALSAFGNGSSYNYRYIFNDAAIFRNNYAIKAGSGAGEGSGGAIYYDSAAALVSLQSGTQFLDNYASTYGGAIYLQSGTVSLSALTDNIVFQGNKQGVQFNSSYQPVAGTGRPNAIYLGSSGTLTLNTAAGNQILFYDPLGSIAGSTVTVNKTGDGDVVFYGDNGASTSYDSAIQANTLVQGGNFVLADGVNYGSKSGGTFTITTGNGTAGTLQGNDGTSVRAQTLNLQNGGTIDVAGGLFTLDANSINVSDGGKISGSGTLAATSNINLGGNALATVEAGNTLNVTGLLAGSGGLTTQGGGTLELSNGGNSYTGATVVASDATLLGGVANAFAGSGTVAVDGTLDLSQNNLDQTANGLSGTGSVLLGTASLTSGGSANTTFSGEIDGSGALNKTGTGTLTLAGTNTYTGGTTISGGTLGATSGSALSSGAIANSGTLQLDFANDSTLANQINGSGTLLKTGAGTATLSAADSDAGTVNVSAGTLAFEQSGVFTVSDSLTTGSGASTVLGADAQLEIANALTQQTDSVLSVNVSSQNGPLITADSASLGGTLNVAGFSAAQPGAASEVPNSTINVISTTNGISGDFSSVSVGGATSPVDYLSVTTQKSADNLSYGVGLGLTWNAGATEGNGTFTLTDASEAFNLDVALSDQSASATGWNGTDLTKNGAGTLTLSQQNTYTGATTVNGGTLATGIDDAFADSSSVTINSGATLALNGHSQTANELSGAGSIDLGSSAEAVLTANNASDLTLSGTIAGAGGLTKTGAGELTLSGINSYSGGTTVSDGALVATNASALGTGAIINNAALQLDFADSGVLSGNLSGSGSLTKTGAGTATLSAATSAGAVSVDAGTLQLSQSGAFDVTDYTTQSGATTTIDGVSQLAASGTFTQAADSTLNIQVGANAPVVSADSANLDGALRVTGFSTPEPASASALTGSVFNVIQTTNGITGEFTSVDLGGAASTVDYLTLAAHKSADNLNYGVGFGLKWEAGATGGNGTFTLANATETFNADTVLSDQVASATGWNGTDLTKNGAGTLTLSAQNTYTGTTTVNGGTLAAGIDNAFADSSAVTINSGATLALNDFSQTANNLAGEGTVNLGASAQTVLTANNSTDTTFAGTIDGAGSITKAGAGTLTLGGANSYAGGTTITGGTLVGSAASFGSGAIVNDGALVIDQASAATFANAIDGTGSLTKTGSGSLNLTGDSNLSGATTVRNGLLSVNGYLGNSAVTVQNHATLGGNGTLGQTSIEGGGTISPGNSIGTLHVNGDFSQAAGSTYHTQIDPSNNTADQIVVNGAATIDPGAVLNVEKIAPGVYPLNAQYTVLSATDGVTGSYSLSGDLNGAFYGLTDAYDANHVYLKSVKMRDFVDAANTRNEIATAAALQTLPDGNAMKDAVSMQSNDENARLAFNQLSGELHASVKTALIDDSRYIRDTAIGRVRQSFCAAGADDAIATAGGAAAGCSARETEPAVWARAFGAWGDIDGDGNAARLRDSTGGFLIGTDTLVAERWRVGALAGYSRSNFNVDDRNSSASSNNYHLGVYGGTQLGNLGLRSGAAVSWHSLDTSRSPSFVGYSDSLSGSYNARTAQVFGDVGYSFKLPAATIEPFVNVAYVNLRNSGFTEQGGAAALAGKSGNTNTAFSTVGVRGSTDLALGSKTKVTLNGTLAWQRAFGNTVPESTLAFAGSDPFTVAGVPIARNAALVQAGVDFKVSDATTLGLNYAGKFGGGTTSQTVQGTLKVKF</sequence>
<evidence type="ECO:0000259" key="3">
    <source>
        <dbReference type="PROSITE" id="PS51208"/>
    </source>
</evidence>
<dbReference type="NCBIfam" id="TIGR02601">
    <property type="entry name" value="autotrns_rpt"/>
    <property type="match status" value="8"/>
</dbReference>
<dbReference type="Pfam" id="PF13018">
    <property type="entry name" value="ESPR"/>
    <property type="match status" value="1"/>
</dbReference>
<dbReference type="InterPro" id="IPR005546">
    <property type="entry name" value="Autotransporte_beta"/>
</dbReference>
<dbReference type="PROSITE" id="PS51208">
    <property type="entry name" value="AUTOTRANSPORTER"/>
    <property type="match status" value="1"/>
</dbReference>
<dbReference type="InterPro" id="IPR011050">
    <property type="entry name" value="Pectin_lyase_fold/virulence"/>
</dbReference>
<dbReference type="InterPro" id="IPR006315">
    <property type="entry name" value="OM_autotransptr_brl_dom"/>
</dbReference>
<gene>
    <name evidence="4" type="ORF">LJ656_30645</name>
</gene>
<dbReference type="Pfam" id="PF12951">
    <property type="entry name" value="PATR"/>
    <property type="match status" value="9"/>
</dbReference>
<dbReference type="Gene3D" id="2.160.20.20">
    <property type="match status" value="3"/>
</dbReference>
<comment type="caution">
    <text evidence="4">The sequence shown here is derived from an EMBL/GenBank/DDBJ whole genome shotgun (WGS) entry which is preliminary data.</text>
</comment>
<evidence type="ECO:0000313" key="4">
    <source>
        <dbReference type="EMBL" id="MCC8396938.1"/>
    </source>
</evidence>
<dbReference type="NCBIfam" id="TIGR01414">
    <property type="entry name" value="autotrans_barl"/>
    <property type="match status" value="1"/>
</dbReference>
<dbReference type="SMART" id="SM00869">
    <property type="entry name" value="Autotransporter"/>
    <property type="match status" value="1"/>
</dbReference>
<protein>
    <submittedName>
        <fullName evidence="4">Autotransporter domain-containing protein</fullName>
    </submittedName>
</protein>
<dbReference type="InterPro" id="IPR013425">
    <property type="entry name" value="Autotrns_rpt"/>
</dbReference>
<dbReference type="Gene3D" id="2.40.128.130">
    <property type="entry name" value="Autotransporter beta-domain"/>
    <property type="match status" value="1"/>
</dbReference>
<dbReference type="PANTHER" id="PTHR35037">
    <property type="entry name" value="C-TERMINAL REGION OF AIDA-LIKE PROTEIN"/>
    <property type="match status" value="1"/>
</dbReference>
<dbReference type="InterPro" id="IPR024973">
    <property type="entry name" value="ESPR"/>
</dbReference>
<reference evidence="4 5" key="1">
    <citation type="submission" date="2021-11" db="EMBL/GenBank/DDBJ databases">
        <authorList>
            <person name="Oh E.-T."/>
            <person name="Kim S.-B."/>
        </authorList>
    </citation>
    <scope>NUCLEOTIDE SEQUENCE [LARGE SCALE GENOMIC DNA]</scope>
    <source>
        <strain evidence="4 5">MMS20-SJTR3</strain>
    </source>
</reference>
<dbReference type="EMBL" id="JAJITD010000022">
    <property type="protein sequence ID" value="MCC8396938.1"/>
    <property type="molecule type" value="Genomic_DNA"/>
</dbReference>
<evidence type="ECO:0000256" key="1">
    <source>
        <dbReference type="ARBA" id="ARBA00022729"/>
    </source>
</evidence>
<keyword evidence="1" id="KW-0732">Signal</keyword>
<dbReference type="Pfam" id="PF03797">
    <property type="entry name" value="Autotransporter"/>
    <property type="match status" value="1"/>
</dbReference>
<dbReference type="InterPro" id="IPR012332">
    <property type="entry name" value="Autotransporter_pectin_lyase_C"/>
</dbReference>
<feature type="domain" description="Autotransporter" evidence="3">
    <location>
        <begin position="1824"/>
        <end position="2101"/>
    </location>
</feature>
<keyword evidence="5" id="KW-1185">Reference proteome</keyword>
<dbReference type="InterPro" id="IPR051551">
    <property type="entry name" value="Autotransporter_adhesion"/>
</dbReference>
<organism evidence="4 5">
    <name type="scientific">Paraburkholderia sejongensis</name>
    <dbReference type="NCBI Taxonomy" id="2886946"/>
    <lineage>
        <taxon>Bacteria</taxon>
        <taxon>Pseudomonadati</taxon>
        <taxon>Pseudomonadota</taxon>
        <taxon>Betaproteobacteria</taxon>
        <taxon>Burkholderiales</taxon>
        <taxon>Burkholderiaceae</taxon>
        <taxon>Paraburkholderia</taxon>
    </lineage>
</organism>
<dbReference type="PANTHER" id="PTHR35037:SF3">
    <property type="entry name" value="C-TERMINAL REGION OF AIDA-LIKE PROTEIN"/>
    <property type="match status" value="1"/>
</dbReference>
<dbReference type="SUPFAM" id="SSF103515">
    <property type="entry name" value="Autotransporter"/>
    <property type="match status" value="1"/>
</dbReference>
<proteinExistence type="predicted"/>
<accession>A0ABS8K439</accession>
<name>A0ABS8K439_9BURK</name>
<evidence type="ECO:0000256" key="2">
    <source>
        <dbReference type="ARBA" id="ARBA00023026"/>
    </source>
</evidence>